<keyword evidence="7" id="KW-1185">Reference proteome</keyword>
<dbReference type="InterPro" id="IPR034660">
    <property type="entry name" value="DinB/YfiT-like"/>
</dbReference>
<evidence type="ECO:0000256" key="2">
    <source>
        <dbReference type="ARBA" id="ARBA00022723"/>
    </source>
</evidence>
<keyword evidence="3 6" id="KW-0378">Hydrolase</keyword>
<comment type="caution">
    <text evidence="6">The sequence shown here is derived from an EMBL/GenBank/DDBJ whole genome shotgun (WGS) entry which is preliminary data.</text>
</comment>
<proteinExistence type="inferred from homology"/>
<dbReference type="InterPro" id="IPR024775">
    <property type="entry name" value="DinB-like"/>
</dbReference>
<dbReference type="Proteomes" id="UP000473278">
    <property type="component" value="Unassembled WGS sequence"/>
</dbReference>
<keyword evidence="2" id="KW-0479">Metal-binding</keyword>
<gene>
    <name evidence="6" type="ORF">G3570_14705</name>
</gene>
<dbReference type="NCBIfam" id="NF009807">
    <property type="entry name" value="PRK13291.1"/>
    <property type="match status" value="1"/>
</dbReference>
<organism evidence="6 7">
    <name type="scientific">Halalkalibaculum roseum</name>
    <dbReference type="NCBI Taxonomy" id="2709311"/>
    <lineage>
        <taxon>Bacteria</taxon>
        <taxon>Pseudomonadati</taxon>
        <taxon>Balneolota</taxon>
        <taxon>Balneolia</taxon>
        <taxon>Balneolales</taxon>
        <taxon>Balneolaceae</taxon>
        <taxon>Halalkalibaculum</taxon>
    </lineage>
</organism>
<dbReference type="SUPFAM" id="SSF109854">
    <property type="entry name" value="DinB/YfiT-like putative metalloenzymes"/>
    <property type="match status" value="1"/>
</dbReference>
<dbReference type="Pfam" id="PF12867">
    <property type="entry name" value="DinB_2"/>
    <property type="match status" value="1"/>
</dbReference>
<protein>
    <submittedName>
        <fullName evidence="6">Putative metal-dependent hydrolase</fullName>
    </submittedName>
</protein>
<reference evidence="6 7" key="1">
    <citation type="submission" date="2020-02" db="EMBL/GenBank/DDBJ databases">
        <title>Balneolaceae bacterium YR4-1, complete genome.</title>
        <authorList>
            <person name="Li Y."/>
            <person name="Wu S."/>
        </authorList>
    </citation>
    <scope>NUCLEOTIDE SEQUENCE [LARGE SCALE GENOMIC DNA]</scope>
    <source>
        <strain evidence="6 7">YR4-1</strain>
    </source>
</reference>
<keyword evidence="1" id="KW-0963">Cytoplasm</keyword>
<dbReference type="EMBL" id="JAALLT010000004">
    <property type="protein sequence ID" value="NGP77896.1"/>
    <property type="molecule type" value="Genomic_DNA"/>
</dbReference>
<keyword evidence="4" id="KW-0862">Zinc</keyword>
<evidence type="ECO:0000256" key="4">
    <source>
        <dbReference type="ARBA" id="ARBA00022833"/>
    </source>
</evidence>
<name>A0A6M1T1C3_9BACT</name>
<dbReference type="InterPro" id="IPR023774">
    <property type="entry name" value="Put_metal_dep_hydrolase_YfiT"/>
</dbReference>
<evidence type="ECO:0000256" key="3">
    <source>
        <dbReference type="ARBA" id="ARBA00022801"/>
    </source>
</evidence>
<evidence type="ECO:0000256" key="1">
    <source>
        <dbReference type="ARBA" id="ARBA00022490"/>
    </source>
</evidence>
<evidence type="ECO:0000313" key="7">
    <source>
        <dbReference type="Proteomes" id="UP000473278"/>
    </source>
</evidence>
<dbReference type="AlphaFoldDB" id="A0A6M1T1C3"/>
<dbReference type="RefSeq" id="WP_165143591.1">
    <property type="nucleotide sequence ID" value="NZ_JAALLT010000004.1"/>
</dbReference>
<sequence length="173" mass="20475">MDQLRYPIGKFKYDQTSGSREITEWMSDIDRLPDRLENAVLGLSEDQVKTRYREGGWTVKQVVHHLADSHMNAIVRVKLLLTEENPEIKAYDEKSWSELRDNDLPIEVSLNIIRGVHKRWVRVLEFVSKEDWDKTLRHPENGEMSLKLLTAHYAWHGNHHLAHITTLKERKNW</sequence>
<dbReference type="Gene3D" id="1.20.120.450">
    <property type="entry name" value="dinb family like domain"/>
    <property type="match status" value="1"/>
</dbReference>
<accession>A0A6M1T1C3</accession>
<dbReference type="GO" id="GO:0016787">
    <property type="term" value="F:hydrolase activity"/>
    <property type="evidence" value="ECO:0007669"/>
    <property type="project" value="UniProtKB-KW"/>
</dbReference>
<feature type="domain" description="DinB-like" evidence="5">
    <location>
        <begin position="29"/>
        <end position="164"/>
    </location>
</feature>
<evidence type="ECO:0000313" key="6">
    <source>
        <dbReference type="EMBL" id="NGP77896.1"/>
    </source>
</evidence>
<dbReference type="GO" id="GO:0046872">
    <property type="term" value="F:metal ion binding"/>
    <property type="evidence" value="ECO:0007669"/>
    <property type="project" value="UniProtKB-KW"/>
</dbReference>
<dbReference type="HAMAP" id="MF_01256">
    <property type="entry name" value="YfiT_hydrol"/>
    <property type="match status" value="1"/>
</dbReference>
<evidence type="ECO:0000259" key="5">
    <source>
        <dbReference type="Pfam" id="PF12867"/>
    </source>
</evidence>